<feature type="domain" description="Glycosyl transferase family 1" evidence="2">
    <location>
        <begin position="205"/>
        <end position="360"/>
    </location>
</feature>
<dbReference type="AlphaFoldDB" id="A0A7V3JAE4"/>
<keyword evidence="1" id="KW-0472">Membrane</keyword>
<reference evidence="4" key="1">
    <citation type="journal article" date="2020" name="mSystems">
        <title>Genome- and Community-Level Interaction Insights into Carbon Utilization and Element Cycling Functions of Hydrothermarchaeota in Hydrothermal Sediment.</title>
        <authorList>
            <person name="Zhou Z."/>
            <person name="Liu Y."/>
            <person name="Xu W."/>
            <person name="Pan J."/>
            <person name="Luo Z.H."/>
            <person name="Li M."/>
        </authorList>
    </citation>
    <scope>NUCLEOTIDE SEQUENCE [LARGE SCALE GENOMIC DNA]</scope>
    <source>
        <strain evidence="4">SpSt-757</strain>
    </source>
</reference>
<dbReference type="PANTHER" id="PTHR45947:SF3">
    <property type="entry name" value="SULFOQUINOVOSYL TRANSFERASE SQD2"/>
    <property type="match status" value="1"/>
</dbReference>
<dbReference type="SUPFAM" id="SSF53756">
    <property type="entry name" value="UDP-Glycosyltransferase/glycogen phosphorylase"/>
    <property type="match status" value="1"/>
</dbReference>
<dbReference type="EMBL" id="DTGG01000123">
    <property type="protein sequence ID" value="HFZ09280.1"/>
    <property type="molecule type" value="Genomic_DNA"/>
</dbReference>
<dbReference type="InterPro" id="IPR028098">
    <property type="entry name" value="Glyco_trans_4-like_N"/>
</dbReference>
<dbReference type="CDD" id="cd03794">
    <property type="entry name" value="GT4_WbuB-like"/>
    <property type="match status" value="1"/>
</dbReference>
<keyword evidence="1" id="KW-1133">Transmembrane helix</keyword>
<feature type="domain" description="Glycosyltransferase subfamily 4-like N-terminal" evidence="3">
    <location>
        <begin position="15"/>
        <end position="181"/>
    </location>
</feature>
<proteinExistence type="predicted"/>
<accession>A0A7V3JAE4</accession>
<evidence type="ECO:0000256" key="1">
    <source>
        <dbReference type="SAM" id="Phobius"/>
    </source>
</evidence>
<evidence type="ECO:0000259" key="2">
    <source>
        <dbReference type="Pfam" id="PF00534"/>
    </source>
</evidence>
<sequence length="394" mass="44930">MRIAQIAYSFIEDDTRVLRYITALTRSGHEVDVFALKRSGQPLKGNVYGATVFRIQKREVNEAFPLSYFLKLLNFFFLSAAWLSIRHSVRPYQLIHVHNVPDFLVFATLFPRITGAKIILDIHDILPELYAHKFNSSKSSLVFKALLQVEKLSAKFADYVIAANDIWLQRLTQRSVRPEKCLAMINYPDTLLFKPAQNGSRRGSDGRFILLYPGTLNRHQGLDVAVRAMALIREKIPVAELQIYGEGPSLQYLKKMVREMDLEGKVFFHSTVPLEELVKIIHKASVGIIPKLADGFGNEAFSTKSMEFMACGVPVIMSRTLIDTTYFTDDHVWFFNPGDPASLADTIYKVYSRPEETRTKVKASLELVSRNNWEVKKNEYVSLVERLVQKQCSG</sequence>
<dbReference type="PANTHER" id="PTHR45947">
    <property type="entry name" value="SULFOQUINOVOSYL TRANSFERASE SQD2"/>
    <property type="match status" value="1"/>
</dbReference>
<dbReference type="Pfam" id="PF00534">
    <property type="entry name" value="Glycos_transf_1"/>
    <property type="match status" value="1"/>
</dbReference>
<gene>
    <name evidence="4" type="ORF">ENV41_04025</name>
</gene>
<dbReference type="Pfam" id="PF13579">
    <property type="entry name" value="Glyco_trans_4_4"/>
    <property type="match status" value="1"/>
</dbReference>
<evidence type="ECO:0000313" key="4">
    <source>
        <dbReference type="EMBL" id="HFZ09280.1"/>
    </source>
</evidence>
<dbReference type="GO" id="GO:0016758">
    <property type="term" value="F:hexosyltransferase activity"/>
    <property type="evidence" value="ECO:0007669"/>
    <property type="project" value="TreeGrafter"/>
</dbReference>
<dbReference type="Gene3D" id="3.40.50.2000">
    <property type="entry name" value="Glycogen Phosphorylase B"/>
    <property type="match status" value="2"/>
</dbReference>
<name>A0A7V3JAE4_UNCC3</name>
<dbReference type="InterPro" id="IPR050194">
    <property type="entry name" value="Glycosyltransferase_grp1"/>
</dbReference>
<feature type="transmembrane region" description="Helical" evidence="1">
    <location>
        <begin position="63"/>
        <end position="85"/>
    </location>
</feature>
<evidence type="ECO:0000259" key="3">
    <source>
        <dbReference type="Pfam" id="PF13579"/>
    </source>
</evidence>
<dbReference type="InterPro" id="IPR001296">
    <property type="entry name" value="Glyco_trans_1"/>
</dbReference>
<keyword evidence="1" id="KW-0812">Transmembrane</keyword>
<protein>
    <submittedName>
        <fullName evidence="4">Glycosyltransferase</fullName>
    </submittedName>
</protein>
<comment type="caution">
    <text evidence="4">The sequence shown here is derived from an EMBL/GenBank/DDBJ whole genome shotgun (WGS) entry which is preliminary data.</text>
</comment>
<keyword evidence="4" id="KW-0808">Transferase</keyword>
<organism evidence="4">
    <name type="scientific">candidate division CPR3 bacterium</name>
    <dbReference type="NCBI Taxonomy" id="2268181"/>
    <lineage>
        <taxon>Bacteria</taxon>
        <taxon>Bacteria division CPR3</taxon>
    </lineage>
</organism>